<gene>
    <name evidence="3" type="ORF">PIB30_022703</name>
</gene>
<organism evidence="3 4">
    <name type="scientific">Stylosanthes scabra</name>
    <dbReference type="NCBI Taxonomy" id="79078"/>
    <lineage>
        <taxon>Eukaryota</taxon>
        <taxon>Viridiplantae</taxon>
        <taxon>Streptophyta</taxon>
        <taxon>Embryophyta</taxon>
        <taxon>Tracheophyta</taxon>
        <taxon>Spermatophyta</taxon>
        <taxon>Magnoliopsida</taxon>
        <taxon>eudicotyledons</taxon>
        <taxon>Gunneridae</taxon>
        <taxon>Pentapetalae</taxon>
        <taxon>rosids</taxon>
        <taxon>fabids</taxon>
        <taxon>Fabales</taxon>
        <taxon>Fabaceae</taxon>
        <taxon>Papilionoideae</taxon>
        <taxon>50 kb inversion clade</taxon>
        <taxon>dalbergioids sensu lato</taxon>
        <taxon>Dalbergieae</taxon>
        <taxon>Pterocarpus clade</taxon>
        <taxon>Stylosanthes</taxon>
    </lineage>
</organism>
<dbReference type="EMBL" id="JASCZI010211526">
    <property type="protein sequence ID" value="MED6193785.1"/>
    <property type="molecule type" value="Genomic_DNA"/>
</dbReference>
<dbReference type="Proteomes" id="UP001341840">
    <property type="component" value="Unassembled WGS sequence"/>
</dbReference>
<evidence type="ECO:0000313" key="4">
    <source>
        <dbReference type="Proteomes" id="UP001341840"/>
    </source>
</evidence>
<reference evidence="3 4" key="1">
    <citation type="journal article" date="2023" name="Plants (Basel)">
        <title>Bridging the Gap: Combining Genomics and Transcriptomics Approaches to Understand Stylosanthes scabra, an Orphan Legume from the Brazilian Caatinga.</title>
        <authorList>
            <person name="Ferreira-Neto J.R.C."/>
            <person name="da Silva M.D."/>
            <person name="Binneck E."/>
            <person name="de Melo N.F."/>
            <person name="da Silva R.H."/>
            <person name="de Melo A.L.T.M."/>
            <person name="Pandolfi V."/>
            <person name="Bustamante F.O."/>
            <person name="Brasileiro-Vidal A.C."/>
            <person name="Benko-Iseppon A.M."/>
        </authorList>
    </citation>
    <scope>NUCLEOTIDE SEQUENCE [LARGE SCALE GENOMIC DNA]</scope>
    <source>
        <tissue evidence="3">Leaves</tissue>
    </source>
</reference>
<dbReference type="Pfam" id="PF01582">
    <property type="entry name" value="TIR"/>
    <property type="match status" value="1"/>
</dbReference>
<dbReference type="Gene3D" id="3.40.50.10140">
    <property type="entry name" value="Toll/interleukin-1 receptor homology (TIR) domain"/>
    <property type="match status" value="1"/>
</dbReference>
<dbReference type="PANTHER" id="PTHR32009">
    <property type="entry name" value="TMV RESISTANCE PROTEIN N-LIKE"/>
    <property type="match status" value="1"/>
</dbReference>
<dbReference type="InterPro" id="IPR000157">
    <property type="entry name" value="TIR_dom"/>
</dbReference>
<dbReference type="PROSITE" id="PS50104">
    <property type="entry name" value="TIR"/>
    <property type="match status" value="1"/>
</dbReference>
<comment type="caution">
    <text evidence="3">The sequence shown here is derived from an EMBL/GenBank/DDBJ whole genome shotgun (WGS) entry which is preliminary data.</text>
</comment>
<evidence type="ECO:0000313" key="3">
    <source>
        <dbReference type="EMBL" id="MED6193785.1"/>
    </source>
</evidence>
<dbReference type="InterPro" id="IPR035897">
    <property type="entry name" value="Toll_tir_struct_dom_sf"/>
</dbReference>
<dbReference type="SUPFAM" id="SSF52200">
    <property type="entry name" value="Toll/Interleukin receptor TIR domain"/>
    <property type="match status" value="1"/>
</dbReference>
<keyword evidence="1" id="KW-0520">NAD</keyword>
<evidence type="ECO:0000256" key="1">
    <source>
        <dbReference type="ARBA" id="ARBA00023027"/>
    </source>
</evidence>
<keyword evidence="4" id="KW-1185">Reference proteome</keyword>
<protein>
    <recommendedName>
        <fullName evidence="2">TIR domain-containing protein</fullName>
    </recommendedName>
</protein>
<accession>A0ABU6X6P6</accession>
<dbReference type="PANTHER" id="PTHR32009:SF155">
    <property type="entry name" value="DISEASE RESISTANCE PROTEIN (TIR-NBS-LRR CLASS)"/>
    <property type="match status" value="1"/>
</dbReference>
<evidence type="ECO:0000259" key="2">
    <source>
        <dbReference type="PROSITE" id="PS50104"/>
    </source>
</evidence>
<sequence length="108" mass="11932">MLALQEKCHAIPPVILLRRSMLPESDVMMPSPISFHLRWDAFLSFRGTDSREAFTKDLHDTLEAAGVRTFIDNKGLKCGESIFPSLVEAIANSTATIVIVSPDYASSH</sequence>
<proteinExistence type="predicted"/>
<name>A0ABU6X6P6_9FABA</name>
<feature type="domain" description="TIR" evidence="2">
    <location>
        <begin position="37"/>
        <end position="108"/>
    </location>
</feature>